<feature type="repeat" description="ANK" evidence="3">
    <location>
        <begin position="121"/>
        <end position="153"/>
    </location>
</feature>
<dbReference type="PANTHER" id="PTHR24198:SF165">
    <property type="entry name" value="ANKYRIN REPEAT-CONTAINING PROTEIN-RELATED"/>
    <property type="match status" value="1"/>
</dbReference>
<dbReference type="SUPFAM" id="SSF48403">
    <property type="entry name" value="Ankyrin repeat"/>
    <property type="match status" value="1"/>
</dbReference>
<proteinExistence type="predicted"/>
<dbReference type="AlphaFoldDB" id="A0A336LKD0"/>
<dbReference type="Pfam" id="PF12796">
    <property type="entry name" value="Ank_2"/>
    <property type="match status" value="1"/>
</dbReference>
<dbReference type="Pfam" id="PF00023">
    <property type="entry name" value="Ank"/>
    <property type="match status" value="1"/>
</dbReference>
<sequence length="217" mass="23818">MSSSAIEIASDDDRPKSLDLSKIGQRKSAFQLYKPSSATVLTNLQRGNTQAALPKEIRLSFHEKTAQGEITEEQVKAELSQIDEVDSKQFTPLHWACYYGQFNSAQVLINCGANVNKEAPEKVSPLLLAAAGGHNEIVRLLLQKGANVHHTDIVGNTALMYAVAGNHPHTTKELLERFPDITETNEYGDDAYSLAVKNNSNLSQAVLENHISNMLTM</sequence>
<dbReference type="PANTHER" id="PTHR24198">
    <property type="entry name" value="ANKYRIN REPEAT AND PROTEIN KINASE DOMAIN-CONTAINING PROTEIN"/>
    <property type="match status" value="1"/>
</dbReference>
<keyword evidence="2 3" id="KW-0040">ANK repeat</keyword>
<accession>A0A336LKD0</accession>
<dbReference type="OMA" id="EQYMTAV"/>
<dbReference type="InterPro" id="IPR036770">
    <property type="entry name" value="Ankyrin_rpt-contain_sf"/>
</dbReference>
<dbReference type="SMART" id="SM00248">
    <property type="entry name" value="ANK"/>
    <property type="match status" value="3"/>
</dbReference>
<gene>
    <name evidence="4" type="primary">CSON007943</name>
</gene>
<dbReference type="InterPro" id="IPR002110">
    <property type="entry name" value="Ankyrin_rpt"/>
</dbReference>
<evidence type="ECO:0000313" key="4">
    <source>
        <dbReference type="EMBL" id="SSX17109.1"/>
    </source>
</evidence>
<keyword evidence="1" id="KW-0677">Repeat</keyword>
<evidence type="ECO:0000256" key="1">
    <source>
        <dbReference type="ARBA" id="ARBA00022737"/>
    </source>
</evidence>
<protein>
    <submittedName>
        <fullName evidence="4">CSON007943 protein</fullName>
    </submittedName>
</protein>
<dbReference type="VEuPathDB" id="VectorBase:CSON007943"/>
<dbReference type="Gene3D" id="1.25.40.20">
    <property type="entry name" value="Ankyrin repeat-containing domain"/>
    <property type="match status" value="1"/>
</dbReference>
<dbReference type="PROSITE" id="PS50088">
    <property type="entry name" value="ANK_REPEAT"/>
    <property type="match status" value="2"/>
</dbReference>
<reference evidence="4" key="1">
    <citation type="submission" date="2018-07" db="EMBL/GenBank/DDBJ databases">
        <authorList>
            <person name="Quirk P.G."/>
            <person name="Krulwich T.A."/>
        </authorList>
    </citation>
    <scope>NUCLEOTIDE SEQUENCE</scope>
</reference>
<evidence type="ECO:0000256" key="3">
    <source>
        <dbReference type="PROSITE-ProRule" id="PRU00023"/>
    </source>
</evidence>
<evidence type="ECO:0000256" key="2">
    <source>
        <dbReference type="ARBA" id="ARBA00023043"/>
    </source>
</evidence>
<name>A0A336LKD0_CULSO</name>
<organism evidence="4">
    <name type="scientific">Culicoides sonorensis</name>
    <name type="common">Biting midge</name>
    <dbReference type="NCBI Taxonomy" id="179676"/>
    <lineage>
        <taxon>Eukaryota</taxon>
        <taxon>Metazoa</taxon>
        <taxon>Ecdysozoa</taxon>
        <taxon>Arthropoda</taxon>
        <taxon>Hexapoda</taxon>
        <taxon>Insecta</taxon>
        <taxon>Pterygota</taxon>
        <taxon>Neoptera</taxon>
        <taxon>Endopterygota</taxon>
        <taxon>Diptera</taxon>
        <taxon>Nematocera</taxon>
        <taxon>Chironomoidea</taxon>
        <taxon>Ceratopogonidae</taxon>
        <taxon>Ceratopogoninae</taxon>
        <taxon>Culicoides</taxon>
        <taxon>Monoculicoides</taxon>
    </lineage>
</organism>
<dbReference type="PROSITE" id="PS50297">
    <property type="entry name" value="ANK_REP_REGION"/>
    <property type="match status" value="2"/>
</dbReference>
<feature type="repeat" description="ANK" evidence="3">
    <location>
        <begin position="88"/>
        <end position="120"/>
    </location>
</feature>
<dbReference type="EMBL" id="UFQT01000002">
    <property type="protein sequence ID" value="SSX17109.1"/>
    <property type="molecule type" value="Genomic_DNA"/>
</dbReference>